<dbReference type="PANTHER" id="PTHR40465">
    <property type="entry name" value="CHROMOSOME 1, WHOLE GENOME SHOTGUN SEQUENCE"/>
    <property type="match status" value="1"/>
</dbReference>
<accession>A0AAD6TZL4</accession>
<keyword evidence="2" id="KW-1133">Transmembrane helix</keyword>
<keyword evidence="2" id="KW-0472">Membrane</keyword>
<dbReference type="InterPro" id="IPR045339">
    <property type="entry name" value="DUF6534"/>
</dbReference>
<keyword evidence="2" id="KW-0812">Transmembrane</keyword>
<evidence type="ECO:0000256" key="1">
    <source>
        <dbReference type="SAM" id="MobiDB-lite"/>
    </source>
</evidence>
<feature type="domain" description="DUF6534" evidence="3">
    <location>
        <begin position="170"/>
        <end position="255"/>
    </location>
</feature>
<evidence type="ECO:0000259" key="3">
    <source>
        <dbReference type="Pfam" id="PF20152"/>
    </source>
</evidence>
<dbReference type="PANTHER" id="PTHR40465:SF1">
    <property type="entry name" value="DUF6534 DOMAIN-CONTAINING PROTEIN"/>
    <property type="match status" value="1"/>
</dbReference>
<gene>
    <name evidence="4" type="ORF">B0H15DRAFT_383213</name>
</gene>
<proteinExistence type="predicted"/>
<feature type="transmembrane region" description="Helical" evidence="2">
    <location>
        <begin position="161"/>
        <end position="182"/>
    </location>
</feature>
<feature type="transmembrane region" description="Helical" evidence="2">
    <location>
        <begin position="91"/>
        <end position="113"/>
    </location>
</feature>
<feature type="transmembrane region" description="Helical" evidence="2">
    <location>
        <begin position="231"/>
        <end position="253"/>
    </location>
</feature>
<feature type="transmembrane region" description="Helical" evidence="2">
    <location>
        <begin position="125"/>
        <end position="149"/>
    </location>
</feature>
<comment type="caution">
    <text evidence="4">The sequence shown here is derived from an EMBL/GenBank/DDBJ whole genome shotgun (WGS) entry which is preliminary data.</text>
</comment>
<dbReference type="Proteomes" id="UP001222325">
    <property type="component" value="Unassembled WGS sequence"/>
</dbReference>
<protein>
    <recommendedName>
        <fullName evidence="3">DUF6534 domain-containing protein</fullName>
    </recommendedName>
</protein>
<keyword evidence="5" id="KW-1185">Reference proteome</keyword>
<evidence type="ECO:0000313" key="5">
    <source>
        <dbReference type="Proteomes" id="UP001222325"/>
    </source>
</evidence>
<feature type="transmembrane region" description="Helical" evidence="2">
    <location>
        <begin position="202"/>
        <end position="225"/>
    </location>
</feature>
<evidence type="ECO:0000256" key="2">
    <source>
        <dbReference type="SAM" id="Phobius"/>
    </source>
</evidence>
<sequence>MLTNTSLLLSPSSLAPVAIGSWVNLVLFTLEAVQVLQYFSSRARRHDSGLIALGVSQNFAADIVGTLACCAMAYMHLVINQDKAEAMENQFWALTVVVFTVGVVTSVSQLFMICRYWQMTKHHAVLVLLLVILSGAVTGIFGCGVLMILPEPTQSRLLNVFVLLALIATVICNVLVSVLLFWQRFKRTDARALKPSIPSRVISALIETGTISTAVSIAGTALSFGSVRDKMIWIIFAFIQARVYSCTMLFVLLRRPELVTAGQGSVPEAPYIGSDKQAAASSMFASTASVTLPTLNRYAPNRRPVGIMNDADAFRLTKKPIELPDPAYDSDSSSLSRQLNDELRTIAERRSRRMSRSSAGSMEEQPEARCETPSEYPTSPFMSPSPGPPSPSNYPVSPLILSPRSGSPQAF</sequence>
<dbReference type="AlphaFoldDB" id="A0AAD6TZL4"/>
<organism evidence="4 5">
    <name type="scientific">Mycena belliarum</name>
    <dbReference type="NCBI Taxonomy" id="1033014"/>
    <lineage>
        <taxon>Eukaryota</taxon>
        <taxon>Fungi</taxon>
        <taxon>Dikarya</taxon>
        <taxon>Basidiomycota</taxon>
        <taxon>Agaricomycotina</taxon>
        <taxon>Agaricomycetes</taxon>
        <taxon>Agaricomycetidae</taxon>
        <taxon>Agaricales</taxon>
        <taxon>Marasmiineae</taxon>
        <taxon>Mycenaceae</taxon>
        <taxon>Mycena</taxon>
    </lineage>
</organism>
<feature type="compositionally biased region" description="Pro residues" evidence="1">
    <location>
        <begin position="383"/>
        <end position="392"/>
    </location>
</feature>
<dbReference type="Pfam" id="PF20152">
    <property type="entry name" value="DUF6534"/>
    <property type="match status" value="1"/>
</dbReference>
<feature type="transmembrane region" description="Helical" evidence="2">
    <location>
        <begin position="59"/>
        <end position="79"/>
    </location>
</feature>
<feature type="transmembrane region" description="Helical" evidence="2">
    <location>
        <begin position="20"/>
        <end position="39"/>
    </location>
</feature>
<dbReference type="EMBL" id="JARJCN010000036">
    <property type="protein sequence ID" value="KAJ7084846.1"/>
    <property type="molecule type" value="Genomic_DNA"/>
</dbReference>
<evidence type="ECO:0000313" key="4">
    <source>
        <dbReference type="EMBL" id="KAJ7084846.1"/>
    </source>
</evidence>
<reference evidence="4" key="1">
    <citation type="submission" date="2023-03" db="EMBL/GenBank/DDBJ databases">
        <title>Massive genome expansion in bonnet fungi (Mycena s.s.) driven by repeated elements and novel gene families across ecological guilds.</title>
        <authorList>
            <consortium name="Lawrence Berkeley National Laboratory"/>
            <person name="Harder C.B."/>
            <person name="Miyauchi S."/>
            <person name="Viragh M."/>
            <person name="Kuo A."/>
            <person name="Thoen E."/>
            <person name="Andreopoulos B."/>
            <person name="Lu D."/>
            <person name="Skrede I."/>
            <person name="Drula E."/>
            <person name="Henrissat B."/>
            <person name="Morin E."/>
            <person name="Kohler A."/>
            <person name="Barry K."/>
            <person name="LaButti K."/>
            <person name="Morin E."/>
            <person name="Salamov A."/>
            <person name="Lipzen A."/>
            <person name="Mereny Z."/>
            <person name="Hegedus B."/>
            <person name="Baldrian P."/>
            <person name="Stursova M."/>
            <person name="Weitz H."/>
            <person name="Taylor A."/>
            <person name="Grigoriev I.V."/>
            <person name="Nagy L.G."/>
            <person name="Martin F."/>
            <person name="Kauserud H."/>
        </authorList>
    </citation>
    <scope>NUCLEOTIDE SEQUENCE</scope>
    <source>
        <strain evidence="4">CBHHK173m</strain>
    </source>
</reference>
<name>A0AAD6TZL4_9AGAR</name>
<feature type="region of interest" description="Disordered" evidence="1">
    <location>
        <begin position="348"/>
        <end position="411"/>
    </location>
</feature>